<dbReference type="NCBIfam" id="TIGR00654">
    <property type="entry name" value="PhzF_family"/>
    <property type="match status" value="1"/>
</dbReference>
<dbReference type="OrthoDB" id="9788221at2"/>
<reference evidence="2 3" key="1">
    <citation type="submission" date="2018-11" db="EMBL/GenBank/DDBJ databases">
        <title>Genome sequencing and assembly of Clostridium tagluense strain A121.</title>
        <authorList>
            <person name="Murakami T."/>
            <person name="Segawa T."/>
            <person name="Shcherbakova V.A."/>
            <person name="Mori H."/>
            <person name="Yoshimura Y."/>
        </authorList>
    </citation>
    <scope>NUCLEOTIDE SEQUENCE [LARGE SCALE GENOMIC DNA]</scope>
    <source>
        <strain evidence="2 3">A121</strain>
    </source>
</reference>
<dbReference type="GO" id="GO:0016853">
    <property type="term" value="F:isomerase activity"/>
    <property type="evidence" value="ECO:0007669"/>
    <property type="project" value="TreeGrafter"/>
</dbReference>
<protein>
    <submittedName>
        <fullName evidence="2">Diaminopimelate epimerase</fullName>
    </submittedName>
</protein>
<evidence type="ECO:0000256" key="1">
    <source>
        <dbReference type="PIRSR" id="PIRSR016184-1"/>
    </source>
</evidence>
<comment type="caution">
    <text evidence="2">The sequence shown here is derived from an EMBL/GenBank/DDBJ whole genome shotgun (WGS) entry which is preliminary data.</text>
</comment>
<dbReference type="InterPro" id="IPR003719">
    <property type="entry name" value="Phenazine_PhzF-like"/>
</dbReference>
<dbReference type="AlphaFoldDB" id="A0A401UIC7"/>
<feature type="active site" evidence="1">
    <location>
        <position position="46"/>
    </location>
</feature>
<evidence type="ECO:0000313" key="3">
    <source>
        <dbReference type="Proteomes" id="UP000287872"/>
    </source>
</evidence>
<dbReference type="SUPFAM" id="SSF54506">
    <property type="entry name" value="Diaminopimelate epimerase-like"/>
    <property type="match status" value="1"/>
</dbReference>
<dbReference type="PIRSF" id="PIRSF016184">
    <property type="entry name" value="PhzC_PhzF"/>
    <property type="match status" value="1"/>
</dbReference>
<proteinExistence type="predicted"/>
<dbReference type="RefSeq" id="WP_124998432.1">
    <property type="nucleotide sequence ID" value="NZ_BHYK01000004.1"/>
</dbReference>
<name>A0A401UIC7_9CLOT</name>
<dbReference type="PANTHER" id="PTHR13774">
    <property type="entry name" value="PHENAZINE BIOSYNTHESIS PROTEIN"/>
    <property type="match status" value="1"/>
</dbReference>
<dbReference type="Proteomes" id="UP000287872">
    <property type="component" value="Unassembled WGS sequence"/>
</dbReference>
<dbReference type="Gene3D" id="3.10.310.10">
    <property type="entry name" value="Diaminopimelate Epimerase, Chain A, domain 1"/>
    <property type="match status" value="2"/>
</dbReference>
<organism evidence="2 3">
    <name type="scientific">Clostridium tagluense</name>
    <dbReference type="NCBI Taxonomy" id="360422"/>
    <lineage>
        <taxon>Bacteria</taxon>
        <taxon>Bacillati</taxon>
        <taxon>Bacillota</taxon>
        <taxon>Clostridia</taxon>
        <taxon>Eubacteriales</taxon>
        <taxon>Clostridiaceae</taxon>
        <taxon>Clostridium</taxon>
    </lineage>
</organism>
<dbReference type="GO" id="GO:0005737">
    <property type="term" value="C:cytoplasm"/>
    <property type="evidence" value="ECO:0007669"/>
    <property type="project" value="TreeGrafter"/>
</dbReference>
<accession>A0A401UIC7</accession>
<sequence>MKKVIYGVDAFSATPFGGNPAGVVPNAIGLNHRDMLKIAMEMNLSETAFIFPLQDDVSDYEVRFFTPTQEVDLCGHATIASFFALASKGIITGTNNVKIVKQKTKAGILPVELYFKDSKIYSVMMTQTKPNFLFKVEDLCELAEIMGINAQDIGIDGYHLIPQAVSTGLTDIMLPVKSLSALKSINPNYDRLVQYSNKLNIIGVHAFTLETEEDSSTLACRNFGPAAGINEEAATGTSNGALGAYLVKNDMLRFEDNITIICEQGYYMNRPSKIVVRLEGTKDDLTVKVGGEAVIVMEGEIRYS</sequence>
<keyword evidence="3" id="KW-1185">Reference proteome</keyword>
<gene>
    <name evidence="2" type="ORF">Ctaglu_08450</name>
</gene>
<evidence type="ECO:0000313" key="2">
    <source>
        <dbReference type="EMBL" id="GCD09222.1"/>
    </source>
</evidence>
<dbReference type="EMBL" id="BHYK01000004">
    <property type="protein sequence ID" value="GCD09222.1"/>
    <property type="molecule type" value="Genomic_DNA"/>
</dbReference>
<dbReference type="Pfam" id="PF02567">
    <property type="entry name" value="PhzC-PhzF"/>
    <property type="match status" value="1"/>
</dbReference>